<dbReference type="Proteomes" id="UP000822476">
    <property type="component" value="Unassembled WGS sequence"/>
</dbReference>
<organism evidence="5 6">
    <name type="scientific">Paragonimus skrjabini miyazakii</name>
    <dbReference type="NCBI Taxonomy" id="59628"/>
    <lineage>
        <taxon>Eukaryota</taxon>
        <taxon>Metazoa</taxon>
        <taxon>Spiralia</taxon>
        <taxon>Lophotrochozoa</taxon>
        <taxon>Platyhelminthes</taxon>
        <taxon>Trematoda</taxon>
        <taxon>Digenea</taxon>
        <taxon>Plagiorchiida</taxon>
        <taxon>Troglotremata</taxon>
        <taxon>Troglotrematidae</taxon>
        <taxon>Paragonimus</taxon>
    </lineage>
</organism>
<dbReference type="PANTHER" id="PTHR10804">
    <property type="entry name" value="PROTEASE FAMILY M24 METHIONYL AMINOPEPTIDASE, AMINOPEPTIDASE P"/>
    <property type="match status" value="1"/>
</dbReference>
<evidence type="ECO:0000256" key="3">
    <source>
        <dbReference type="SAM" id="SignalP"/>
    </source>
</evidence>
<dbReference type="NCBIfam" id="TIGR00495">
    <property type="entry name" value="crvDNA_42K"/>
    <property type="match status" value="1"/>
</dbReference>
<dbReference type="InterPro" id="IPR036005">
    <property type="entry name" value="Creatinase/aminopeptidase-like"/>
</dbReference>
<evidence type="ECO:0000256" key="1">
    <source>
        <dbReference type="ARBA" id="ARBA00007319"/>
    </source>
</evidence>
<proteinExistence type="inferred from homology"/>
<keyword evidence="3" id="KW-0732">Signal</keyword>
<evidence type="ECO:0000313" key="6">
    <source>
        <dbReference type="Proteomes" id="UP000822476"/>
    </source>
</evidence>
<sequence>MTRIVNWMFWMMLSLQSIKWQLISQTVHPNIFKSIFAGVLSELVKLSVPGARIVELCQQGDQRIIEETSKLFKREKTVKKGLAFPTSISVNNIICHYSPIEGEDNEITELKEDDVVKIDLGTHIDGYAAVVGHTFVVGVSQERKVTGRRADVMQAAHTAAEVALRLVRPNNENVKVSEMVSKAAADFNCRPIEGMQSHQMRRMIYDAEKVIVLSPSEEQKKTVEKSTFEVNEVWNVDILISTGNGKPREHKARTTIYKKNETLYQLKMKASRQLHSEIASKFLAYPFNIRALEDLKKARLGITECAKHDVVQALPVFCEKDDEFVSQFRFTVLLMPNGPMRITGLPFDASLYKSEFKPRDPDVKDVLIQPIKNQNKKKKSGKNSVQTMDDKIKQ</sequence>
<dbReference type="SUPFAM" id="SSF55920">
    <property type="entry name" value="Creatinase/aminopeptidase"/>
    <property type="match status" value="1"/>
</dbReference>
<dbReference type="SUPFAM" id="SSF46785">
    <property type="entry name" value="Winged helix' DNA-binding domain"/>
    <property type="match status" value="1"/>
</dbReference>
<keyword evidence="6" id="KW-1185">Reference proteome</keyword>
<protein>
    <recommendedName>
        <fullName evidence="4">Peptidase M24 domain-containing protein</fullName>
    </recommendedName>
</protein>
<reference evidence="5" key="1">
    <citation type="submission" date="2019-07" db="EMBL/GenBank/DDBJ databases">
        <title>Annotation for the trematode Paragonimus miyazaki's.</title>
        <authorList>
            <person name="Choi Y.-J."/>
        </authorList>
    </citation>
    <scope>NUCLEOTIDE SEQUENCE</scope>
    <source>
        <strain evidence="5">Japan</strain>
    </source>
</reference>
<comment type="caution">
    <text evidence="5">The sequence shown here is derived from an EMBL/GenBank/DDBJ whole genome shotgun (WGS) entry which is preliminary data.</text>
</comment>
<dbReference type="InterPro" id="IPR047113">
    <property type="entry name" value="PA2G4/ARX1"/>
</dbReference>
<evidence type="ECO:0000256" key="2">
    <source>
        <dbReference type="SAM" id="MobiDB-lite"/>
    </source>
</evidence>
<dbReference type="InterPro" id="IPR000994">
    <property type="entry name" value="Pept_M24"/>
</dbReference>
<feature type="domain" description="Peptidase M24" evidence="4">
    <location>
        <begin position="39"/>
        <end position="186"/>
    </location>
</feature>
<dbReference type="FunFam" id="1.10.10.10:FF:000029">
    <property type="entry name" value="Proliferation-associated 2G4, a"/>
    <property type="match status" value="1"/>
</dbReference>
<dbReference type="OrthoDB" id="5876363at2759"/>
<feature type="chain" id="PRO_5035757062" description="Peptidase M24 domain-containing protein" evidence="3">
    <location>
        <begin position="21"/>
        <end position="394"/>
    </location>
</feature>
<dbReference type="Gene3D" id="3.90.230.10">
    <property type="entry name" value="Creatinase/methionine aminopeptidase superfamily"/>
    <property type="match status" value="1"/>
</dbReference>
<dbReference type="AlphaFoldDB" id="A0A8S9Z8I2"/>
<dbReference type="InterPro" id="IPR036390">
    <property type="entry name" value="WH_DNA-bd_sf"/>
</dbReference>
<comment type="similarity">
    <text evidence="1">Belongs to the peptidase M24 family.</text>
</comment>
<accession>A0A8S9Z8I2</accession>
<feature type="signal peptide" evidence="3">
    <location>
        <begin position="1"/>
        <end position="20"/>
    </location>
</feature>
<dbReference type="InterPro" id="IPR004545">
    <property type="entry name" value="PA2G4"/>
</dbReference>
<dbReference type="EMBL" id="JTDE01000188">
    <property type="protein sequence ID" value="KAF7262040.1"/>
    <property type="molecule type" value="Genomic_DNA"/>
</dbReference>
<dbReference type="InterPro" id="IPR036388">
    <property type="entry name" value="WH-like_DNA-bd_sf"/>
</dbReference>
<dbReference type="CDD" id="cd01089">
    <property type="entry name" value="PA2G4-like"/>
    <property type="match status" value="1"/>
</dbReference>
<dbReference type="Gene3D" id="1.10.10.10">
    <property type="entry name" value="Winged helix-like DNA-binding domain superfamily/Winged helix DNA-binding domain"/>
    <property type="match status" value="1"/>
</dbReference>
<name>A0A8S9Z8I2_9TREM</name>
<dbReference type="Pfam" id="PF00557">
    <property type="entry name" value="Peptidase_M24"/>
    <property type="match status" value="1"/>
</dbReference>
<dbReference type="PANTHER" id="PTHR10804:SF11">
    <property type="entry name" value="PROLIFERATION-ASSOCIATED PROTEIN 2G4"/>
    <property type="match status" value="1"/>
</dbReference>
<evidence type="ECO:0000259" key="4">
    <source>
        <dbReference type="Pfam" id="PF00557"/>
    </source>
</evidence>
<gene>
    <name evidence="5" type="ORF">EG68_00633</name>
</gene>
<feature type="region of interest" description="Disordered" evidence="2">
    <location>
        <begin position="368"/>
        <end position="394"/>
    </location>
</feature>
<evidence type="ECO:0000313" key="5">
    <source>
        <dbReference type="EMBL" id="KAF7262040.1"/>
    </source>
</evidence>